<evidence type="ECO:0000313" key="3">
    <source>
        <dbReference type="Proteomes" id="UP000218767"/>
    </source>
</evidence>
<dbReference type="AlphaFoldDB" id="A0A2A4WW92"/>
<evidence type="ECO:0000313" key="2">
    <source>
        <dbReference type="EMBL" id="PCI74496.1"/>
    </source>
</evidence>
<dbReference type="EMBL" id="NVUL01000101">
    <property type="protein sequence ID" value="PCI74496.1"/>
    <property type="molecule type" value="Genomic_DNA"/>
</dbReference>
<comment type="caution">
    <text evidence="2">The sequence shown here is derived from an EMBL/GenBank/DDBJ whole genome shotgun (WGS) entry which is preliminary data.</text>
</comment>
<dbReference type="Proteomes" id="UP000218767">
    <property type="component" value="Unassembled WGS sequence"/>
</dbReference>
<name>A0A2A4WW92_9GAMM</name>
<sequence length="364" mass="41760">MLQVLAELIHGKEICRRASNPSLDWATLSDGDFQTAFPFWATVDIRRVQNSLQNLGLIVVEAIAESRSSFYAIDEPSNESADNTSASIQAAPCRQPEVPRAVVSNPPPSIPTSGSASLIAPNWLPSPDWIKKCQQHNVPEEFVNSLIPEFVSYWRDRGQARFSWGNAFYKWVLKAWREEQTRKGAYELATQMSATWRPSEDAIGILEISGINSSFIEDAIPEFVLYWRERGMVNGAWNTKFIEHIRRQWAKFSASFGYDDTPKAIPASWQPSNDCFEILALAEIDEEYARRKIPEFVMYWKDSQQVKSSWNTVFLQFIKQDWARQLKQTESADLGYEENQSLVGSSQQRVKERFQRIADRSWAE</sequence>
<gene>
    <name evidence="2" type="ORF">COB20_15055</name>
</gene>
<dbReference type="InterPro" id="IPR040480">
    <property type="entry name" value="DnaT_DNA_bind"/>
</dbReference>
<evidence type="ECO:0000259" key="1">
    <source>
        <dbReference type="Pfam" id="PF17948"/>
    </source>
</evidence>
<protein>
    <recommendedName>
        <fullName evidence="1">DnaT DNA-binding domain-containing protein</fullName>
    </recommendedName>
</protein>
<reference evidence="3" key="1">
    <citation type="submission" date="2017-08" db="EMBL/GenBank/DDBJ databases">
        <title>A dynamic microbial community with high functional redundancy inhabits the cold, oxic subseafloor aquifer.</title>
        <authorList>
            <person name="Tully B.J."/>
            <person name="Wheat C.G."/>
            <person name="Glazer B.T."/>
            <person name="Huber J.A."/>
        </authorList>
    </citation>
    <scope>NUCLEOTIDE SEQUENCE [LARGE SCALE GENOMIC DNA]</scope>
</reference>
<feature type="domain" description="DnaT DNA-binding" evidence="1">
    <location>
        <begin position="191"/>
        <end position="254"/>
    </location>
</feature>
<accession>A0A2A4WW92</accession>
<feature type="domain" description="DnaT DNA-binding" evidence="1">
    <location>
        <begin position="264"/>
        <end position="329"/>
    </location>
</feature>
<dbReference type="Pfam" id="PF17948">
    <property type="entry name" value="DnaT"/>
    <property type="match status" value="3"/>
</dbReference>
<feature type="domain" description="DnaT DNA-binding" evidence="1">
    <location>
        <begin position="119"/>
        <end position="183"/>
    </location>
</feature>
<organism evidence="2 3">
    <name type="scientific">SAR86 cluster bacterium</name>
    <dbReference type="NCBI Taxonomy" id="2030880"/>
    <lineage>
        <taxon>Bacteria</taxon>
        <taxon>Pseudomonadati</taxon>
        <taxon>Pseudomonadota</taxon>
        <taxon>Gammaproteobacteria</taxon>
        <taxon>SAR86 cluster</taxon>
    </lineage>
</organism>
<proteinExistence type="predicted"/>
<dbReference type="Gene3D" id="1.10.8.1180">
    <property type="match status" value="3"/>
</dbReference>